<evidence type="ECO:0000313" key="8">
    <source>
        <dbReference type="EMBL" id="JAI32986.1"/>
    </source>
</evidence>
<evidence type="ECO:0000313" key="10">
    <source>
        <dbReference type="EMBL" id="JAI46168.1"/>
    </source>
</evidence>
<dbReference type="EMBL" id="GDHF01019328">
    <property type="protein sequence ID" value="JAI32986.1"/>
    <property type="molecule type" value="Transcribed_RNA"/>
</dbReference>
<evidence type="ECO:0000256" key="6">
    <source>
        <dbReference type="SAM" id="Phobius"/>
    </source>
</evidence>
<dbReference type="InterPro" id="IPR005828">
    <property type="entry name" value="MFS_sugar_transport-like"/>
</dbReference>
<feature type="region of interest" description="Disordered" evidence="5">
    <location>
        <begin position="1"/>
        <end position="34"/>
    </location>
</feature>
<reference evidence="10" key="1">
    <citation type="submission" date="2015-06" db="EMBL/GenBank/DDBJ databases">
        <authorList>
            <person name="Hoefler B.C."/>
            <person name="Straight P.D."/>
        </authorList>
    </citation>
    <scope>NUCLEOTIDE SEQUENCE</scope>
</reference>
<dbReference type="InterPro" id="IPR036259">
    <property type="entry name" value="MFS_trans_sf"/>
</dbReference>
<dbReference type="GO" id="GO:0016020">
    <property type="term" value="C:membrane"/>
    <property type="evidence" value="ECO:0007669"/>
    <property type="project" value="UniProtKB-SubCell"/>
</dbReference>
<feature type="transmembrane region" description="Helical" evidence="6">
    <location>
        <begin position="528"/>
        <end position="545"/>
    </location>
</feature>
<feature type="compositionally biased region" description="Basic and acidic residues" evidence="5">
    <location>
        <begin position="1"/>
        <end position="14"/>
    </location>
</feature>
<feature type="transmembrane region" description="Helical" evidence="6">
    <location>
        <begin position="439"/>
        <end position="455"/>
    </location>
</feature>
<feature type="transmembrane region" description="Helical" evidence="6">
    <location>
        <begin position="379"/>
        <end position="397"/>
    </location>
</feature>
<dbReference type="OrthoDB" id="5296287at2759"/>
<feature type="transmembrane region" description="Helical" evidence="6">
    <location>
        <begin position="53"/>
        <end position="74"/>
    </location>
</feature>
<feature type="transmembrane region" description="Helical" evidence="6">
    <location>
        <begin position="265"/>
        <end position="286"/>
    </location>
</feature>
<evidence type="ECO:0000256" key="3">
    <source>
        <dbReference type="ARBA" id="ARBA00022989"/>
    </source>
</evidence>
<keyword evidence="2 6" id="KW-0812">Transmembrane</keyword>
<dbReference type="AlphaFoldDB" id="A0A0K8W4N1"/>
<dbReference type="PROSITE" id="PS50850">
    <property type="entry name" value="MFS"/>
    <property type="match status" value="1"/>
</dbReference>
<protein>
    <submittedName>
        <fullName evidence="10">Organic cation transporter 1</fullName>
    </submittedName>
</protein>
<feature type="transmembrane region" description="Helical" evidence="6">
    <location>
        <begin position="228"/>
        <end position="245"/>
    </location>
</feature>
<evidence type="ECO:0000256" key="5">
    <source>
        <dbReference type="SAM" id="MobiDB-lite"/>
    </source>
</evidence>
<accession>A0A0K8W4N1</accession>
<dbReference type="PANTHER" id="PTHR24064">
    <property type="entry name" value="SOLUTE CARRIER FAMILY 22 MEMBER"/>
    <property type="match status" value="1"/>
</dbReference>
<comment type="subcellular location">
    <subcellularLocation>
        <location evidence="1">Membrane</location>
        <topology evidence="1">Multi-pass membrane protein</topology>
    </subcellularLocation>
</comment>
<evidence type="ECO:0000256" key="4">
    <source>
        <dbReference type="ARBA" id="ARBA00023136"/>
    </source>
</evidence>
<keyword evidence="4 6" id="KW-0472">Membrane</keyword>
<keyword evidence="3 6" id="KW-1133">Transmembrane helix</keyword>
<dbReference type="InterPro" id="IPR020846">
    <property type="entry name" value="MFS_dom"/>
</dbReference>
<dbReference type="Pfam" id="PF00083">
    <property type="entry name" value="Sugar_tr"/>
    <property type="match status" value="1"/>
</dbReference>
<dbReference type="Gene3D" id="1.20.1250.20">
    <property type="entry name" value="MFS general substrate transporter like domains"/>
    <property type="match status" value="1"/>
</dbReference>
<dbReference type="CDD" id="cd17317">
    <property type="entry name" value="MFS_SLC22"/>
    <property type="match status" value="1"/>
</dbReference>
<dbReference type="EMBL" id="GDHF01014238">
    <property type="protein sequence ID" value="JAI38076.1"/>
    <property type="molecule type" value="Transcribed_RNA"/>
</dbReference>
<feature type="compositionally biased region" description="Acidic residues" evidence="5">
    <location>
        <begin position="23"/>
        <end position="34"/>
    </location>
</feature>
<feature type="domain" description="Major facilitator superfamily (MFS) profile" evidence="7">
    <location>
        <begin position="59"/>
        <end position="550"/>
    </location>
</feature>
<evidence type="ECO:0000313" key="9">
    <source>
        <dbReference type="EMBL" id="JAI38076.1"/>
    </source>
</evidence>
<feature type="transmembrane region" description="Helical" evidence="6">
    <location>
        <begin position="204"/>
        <end position="222"/>
    </location>
</feature>
<proteinExistence type="predicted"/>
<gene>
    <name evidence="10" type="primary">oct-1_13</name>
    <name evidence="9" type="synonym">oct-1_3</name>
    <name evidence="8" type="synonym">oct-1_6</name>
    <name evidence="9" type="ORF">c0_g2_i12</name>
    <name evidence="10" type="ORF">c0_g2_i13</name>
    <name evidence="8" type="ORF">c0_g2_i3</name>
</gene>
<feature type="transmembrane region" description="Helical" evidence="6">
    <location>
        <begin position="292"/>
        <end position="311"/>
    </location>
</feature>
<evidence type="ECO:0000259" key="7">
    <source>
        <dbReference type="PROSITE" id="PS50850"/>
    </source>
</evidence>
<evidence type="ECO:0000256" key="1">
    <source>
        <dbReference type="ARBA" id="ARBA00004141"/>
    </source>
</evidence>
<organism evidence="10">
    <name type="scientific">Bactrocera latifrons</name>
    <name type="common">Malaysian fruit fly</name>
    <name type="synonym">Chaetodacus latifrons</name>
    <dbReference type="NCBI Taxonomy" id="174628"/>
    <lineage>
        <taxon>Eukaryota</taxon>
        <taxon>Metazoa</taxon>
        <taxon>Ecdysozoa</taxon>
        <taxon>Arthropoda</taxon>
        <taxon>Hexapoda</taxon>
        <taxon>Insecta</taxon>
        <taxon>Pterygota</taxon>
        <taxon>Neoptera</taxon>
        <taxon>Endopterygota</taxon>
        <taxon>Diptera</taxon>
        <taxon>Brachycera</taxon>
        <taxon>Muscomorpha</taxon>
        <taxon>Tephritoidea</taxon>
        <taxon>Tephritidae</taxon>
        <taxon>Bactrocera</taxon>
        <taxon>Bactrocera</taxon>
    </lineage>
</organism>
<dbReference type="SUPFAM" id="SSF103473">
    <property type="entry name" value="MFS general substrate transporter"/>
    <property type="match status" value="1"/>
</dbReference>
<feature type="transmembrane region" description="Helical" evidence="6">
    <location>
        <begin position="461"/>
        <end position="483"/>
    </location>
</feature>
<dbReference type="GeneID" id="108975011"/>
<name>A0A0K8W4N1_BACLA</name>
<dbReference type="EMBL" id="GDHF01006146">
    <property type="protein sequence ID" value="JAI46168.1"/>
    <property type="molecule type" value="Transcribed_RNA"/>
</dbReference>
<feature type="transmembrane region" description="Helical" evidence="6">
    <location>
        <begin position="495"/>
        <end position="516"/>
    </location>
</feature>
<dbReference type="GO" id="GO:0022857">
    <property type="term" value="F:transmembrane transporter activity"/>
    <property type="evidence" value="ECO:0007669"/>
    <property type="project" value="InterPro"/>
</dbReference>
<sequence>MQEKKMLDEVKNGDVNKQTVSKEEEEDEFDESEANDPFQKIMERVGNHGRFQLIYNMTFVLALAAAGSMVYMNIILALDIPEHWCTVPGQELTNYSLDEWRRMTLPTQKDNRGASKHSNCEMYNANFTEIDDWLRWNKTETNVTDCQHGWSYDQTWYESTIPSKENWVCAKDLYVTNTFVVGRVTEVIGSFVLGQMGDVFGRRFIYYISVGCCALGRSFSIITTNVYYVFLFCTGLTGFAVNSLFQAPQIVGMEISREQDRSIIAIYQSVGWSIGTSLMPLLFWWLRDWVAFMWLTTIPTAIVLIFFKYVIESPRWLISKHRYGEAITQFKKIARINGRQFDMTEKELAQMYTNRQVDEVTYGMASLFSGWHLTRNTTIMGFSWCVVAVSYFTLVLFSTRMGGNPFLNFLLQSVVEIPAYVLGRYLGDTYGRRFTNSSSFLISFVACIPLIIYAADIEYEMVMVCLATFIKFLNALTFFTVNLQSMEIYPTCMRQTGIALGTILANAVGVFAPYLVYLGTTVNIRAPYYILGTLFFIGGIGALYLPETLHKKLPDTMEEARHFGKHDKFFSLPKAPPKVKETRQTAEEVRLNQTKFAP</sequence>
<evidence type="ECO:0000256" key="2">
    <source>
        <dbReference type="ARBA" id="ARBA00022692"/>
    </source>
</evidence>